<gene>
    <name evidence="1" type="ORF">AKO1_004749</name>
</gene>
<reference evidence="1 2" key="1">
    <citation type="submission" date="2024-03" db="EMBL/GenBank/DDBJ databases">
        <title>The Acrasis kona genome and developmental transcriptomes reveal deep origins of eukaryotic multicellular pathways.</title>
        <authorList>
            <person name="Sheikh S."/>
            <person name="Fu C.-J."/>
            <person name="Brown M.W."/>
            <person name="Baldauf S.L."/>
        </authorList>
    </citation>
    <scope>NUCLEOTIDE SEQUENCE [LARGE SCALE GENOMIC DNA]</scope>
    <source>
        <strain evidence="1 2">ATCC MYA-3509</strain>
    </source>
</reference>
<proteinExistence type="predicted"/>
<dbReference type="EMBL" id="JAOPGA020001028">
    <property type="protein sequence ID" value="KAL0484190.1"/>
    <property type="molecule type" value="Genomic_DNA"/>
</dbReference>
<keyword evidence="2" id="KW-1185">Reference proteome</keyword>
<protein>
    <submittedName>
        <fullName evidence="1">Lin-41</fullName>
    </submittedName>
</protein>
<organism evidence="1 2">
    <name type="scientific">Acrasis kona</name>
    <dbReference type="NCBI Taxonomy" id="1008807"/>
    <lineage>
        <taxon>Eukaryota</taxon>
        <taxon>Discoba</taxon>
        <taxon>Heterolobosea</taxon>
        <taxon>Tetramitia</taxon>
        <taxon>Eutetramitia</taxon>
        <taxon>Acrasidae</taxon>
        <taxon>Acrasis</taxon>
    </lineage>
</organism>
<dbReference type="Proteomes" id="UP001431209">
    <property type="component" value="Unassembled WGS sequence"/>
</dbReference>
<accession>A0AAW2Z415</accession>
<comment type="caution">
    <text evidence="1">The sequence shown here is derived from an EMBL/GenBank/DDBJ whole genome shotgun (WGS) entry which is preliminary data.</text>
</comment>
<dbReference type="AlphaFoldDB" id="A0AAW2Z415"/>
<name>A0AAW2Z415_9EUKA</name>
<evidence type="ECO:0000313" key="2">
    <source>
        <dbReference type="Proteomes" id="UP001431209"/>
    </source>
</evidence>
<evidence type="ECO:0000313" key="1">
    <source>
        <dbReference type="EMBL" id="KAL0484190.1"/>
    </source>
</evidence>
<sequence>MYDLTKTVHSSETFVRSSARPQYDTSDDALVEIASKAENPEKILFITSDRGLIERLKEVGAKVAKPKPWFNVAFSLINKAEQKFDNLNDMLKVIRESTKKKEETDKVE</sequence>